<evidence type="ECO:0000256" key="4">
    <source>
        <dbReference type="ARBA" id="ARBA00022692"/>
    </source>
</evidence>
<keyword evidence="3" id="KW-0808">Transferase</keyword>
<feature type="domain" description="Glycosyltransferase 2-like" evidence="8">
    <location>
        <begin position="327"/>
        <end position="561"/>
    </location>
</feature>
<feature type="transmembrane region" description="Helical" evidence="7">
    <location>
        <begin position="492"/>
        <end position="517"/>
    </location>
</feature>
<dbReference type="Pfam" id="PF13632">
    <property type="entry name" value="Glyco_trans_2_3"/>
    <property type="match status" value="1"/>
</dbReference>
<name>A0AA37MCV9_9HYPH</name>
<keyword evidence="4 7" id="KW-0812">Transmembrane</keyword>
<dbReference type="PANTHER" id="PTHR43867">
    <property type="entry name" value="CELLULOSE SYNTHASE CATALYTIC SUBUNIT A [UDP-FORMING]"/>
    <property type="match status" value="1"/>
</dbReference>
<keyword evidence="2" id="KW-0328">Glycosyltransferase</keyword>
<keyword evidence="10" id="KW-1185">Reference proteome</keyword>
<accession>A0AA37MCV9</accession>
<dbReference type="PANTHER" id="PTHR43867:SF2">
    <property type="entry name" value="CELLULOSE SYNTHASE CATALYTIC SUBUNIT A [UDP-FORMING]"/>
    <property type="match status" value="1"/>
</dbReference>
<comment type="subcellular location">
    <subcellularLocation>
        <location evidence="1">Membrane</location>
        <topology evidence="1">Multi-pass membrane protein</topology>
    </subcellularLocation>
</comment>
<evidence type="ECO:0000256" key="5">
    <source>
        <dbReference type="ARBA" id="ARBA00022989"/>
    </source>
</evidence>
<dbReference type="GO" id="GO:0016757">
    <property type="term" value="F:glycosyltransferase activity"/>
    <property type="evidence" value="ECO:0007669"/>
    <property type="project" value="UniProtKB-KW"/>
</dbReference>
<feature type="transmembrane region" description="Helical" evidence="7">
    <location>
        <begin position="537"/>
        <end position="559"/>
    </location>
</feature>
<dbReference type="AlphaFoldDB" id="A0AA37MCV9"/>
<proteinExistence type="predicted"/>
<evidence type="ECO:0000256" key="1">
    <source>
        <dbReference type="ARBA" id="ARBA00004141"/>
    </source>
</evidence>
<evidence type="ECO:0000256" key="6">
    <source>
        <dbReference type="ARBA" id="ARBA00023136"/>
    </source>
</evidence>
<reference evidence="9" key="1">
    <citation type="journal article" date="2016" name="Front. Microbiol.">
        <title>Genome Sequence of the Piezophilic, Mesophilic Sulfate-Reducing Bacterium Desulfovibrio indicus J2T.</title>
        <authorList>
            <person name="Cao J."/>
            <person name="Maignien L."/>
            <person name="Shao Z."/>
            <person name="Alain K."/>
            <person name="Jebbar M."/>
        </authorList>
    </citation>
    <scope>NUCLEOTIDE SEQUENCE</scope>
    <source>
        <strain evidence="9">NBRC 103626</strain>
    </source>
</reference>
<reference evidence="9" key="2">
    <citation type="submission" date="2021-08" db="EMBL/GenBank/DDBJ databases">
        <authorList>
            <person name="Tani A."/>
            <person name="Ola A."/>
            <person name="Ogura Y."/>
            <person name="Katsura K."/>
            <person name="Hayashi T."/>
        </authorList>
    </citation>
    <scope>NUCLEOTIDE SEQUENCE</scope>
    <source>
        <strain evidence="9">NBRC 103626</strain>
    </source>
</reference>
<evidence type="ECO:0000259" key="8">
    <source>
        <dbReference type="Pfam" id="PF13632"/>
    </source>
</evidence>
<dbReference type="RefSeq" id="WP_238304195.1">
    <property type="nucleotide sequence ID" value="NZ_BPQM01000092.1"/>
</dbReference>
<keyword evidence="5 7" id="KW-1133">Transmembrane helix</keyword>
<dbReference type="Proteomes" id="UP001055108">
    <property type="component" value="Unassembled WGS sequence"/>
</dbReference>
<dbReference type="GO" id="GO:0016020">
    <property type="term" value="C:membrane"/>
    <property type="evidence" value="ECO:0007669"/>
    <property type="project" value="UniProtKB-SubCell"/>
</dbReference>
<comment type="caution">
    <text evidence="9">The sequence shown here is derived from an EMBL/GenBank/DDBJ whole genome shotgun (WGS) entry which is preliminary data.</text>
</comment>
<feature type="transmembrane region" description="Helical" evidence="7">
    <location>
        <begin position="174"/>
        <end position="192"/>
    </location>
</feature>
<dbReference type="SUPFAM" id="SSF53448">
    <property type="entry name" value="Nucleotide-diphospho-sugar transferases"/>
    <property type="match status" value="1"/>
</dbReference>
<evidence type="ECO:0000256" key="7">
    <source>
        <dbReference type="SAM" id="Phobius"/>
    </source>
</evidence>
<dbReference type="Gene3D" id="3.90.550.10">
    <property type="entry name" value="Spore Coat Polysaccharide Biosynthesis Protein SpsA, Chain A"/>
    <property type="match status" value="1"/>
</dbReference>
<keyword evidence="6 7" id="KW-0472">Membrane</keyword>
<evidence type="ECO:0000256" key="2">
    <source>
        <dbReference type="ARBA" id="ARBA00022676"/>
    </source>
</evidence>
<evidence type="ECO:0000313" key="9">
    <source>
        <dbReference type="EMBL" id="GJD80343.1"/>
    </source>
</evidence>
<organism evidence="9 10">
    <name type="scientific">Methylobacterium gregans</name>
    <dbReference type="NCBI Taxonomy" id="374424"/>
    <lineage>
        <taxon>Bacteria</taxon>
        <taxon>Pseudomonadati</taxon>
        <taxon>Pseudomonadota</taxon>
        <taxon>Alphaproteobacteria</taxon>
        <taxon>Hyphomicrobiales</taxon>
        <taxon>Methylobacteriaceae</taxon>
        <taxon>Methylobacterium</taxon>
    </lineage>
</organism>
<dbReference type="InterPro" id="IPR050321">
    <property type="entry name" value="Glycosyltr_2/OpgH_subfam"/>
</dbReference>
<protein>
    <recommendedName>
        <fullName evidence="8">Glycosyltransferase 2-like domain-containing protein</fullName>
    </recommendedName>
</protein>
<dbReference type="InterPro" id="IPR029044">
    <property type="entry name" value="Nucleotide-diphossugar_trans"/>
</dbReference>
<dbReference type="EMBL" id="BPQM01000092">
    <property type="protein sequence ID" value="GJD80343.1"/>
    <property type="molecule type" value="Genomic_DNA"/>
</dbReference>
<feature type="transmembrane region" description="Helical" evidence="7">
    <location>
        <begin position="566"/>
        <end position="588"/>
    </location>
</feature>
<dbReference type="InterPro" id="IPR001173">
    <property type="entry name" value="Glyco_trans_2-like"/>
</dbReference>
<sequence length="637" mass="69324">MSFLRLLLRPTSDASVLPPEIAFLLWEGVAASDLARAADLARASGTDAATAMLNAGWIHEDAYYRALARALGATFLDDEIPFGPGLRYPDSLVAGLAPLATGALAPCVLAPRGPQVAELLETGYRRGMPAITTPTRLREAVFAARGPEIAAYAADNLQRRAPHWAFGREPANRWLLFLFLLACTGFCLFAALPPPLALAVTVAVQLVFLAMTGLRIGAAFLGAGVIAARARPLAEAELPTYTVMVAMYREGAVVDRLVRAIARLDYPLSKLDVKFLIEADDAETARALARIPFPARFETIVMPPGLPRTKPRALNAALPLARGSLLVVYDAEDVPAEDQLRLAASLFARAPATTAALQGRLLVDNPGDSWFARFFTLEYLGLFGVLNPALARWRLPMPLGGTSTHFRTRTLRDLHGWDAWNVTEDADLGVRLALAGYDVGDLPSGTIEEAPIRGQAWLHQRVRWIKGFLQTSLTHGRAPLETLRRLGAVRGLAALALVPGAVLSALVYPLYLVLSVYDLFLRAQPETTTLLSRMPQGLSMLLFWAGFFALMLPAALGCVRRGWLDLIVWVPLMPFYFCCVSLAAWLAVFELVRAPNRWNKTEHGLARSSRSGLLRLGRRAPGEGAYPASFRAVRPSR</sequence>
<gene>
    <name evidence="9" type="ORF">NBEOAGPD_3584</name>
</gene>
<feature type="transmembrane region" description="Helical" evidence="7">
    <location>
        <begin position="198"/>
        <end position="221"/>
    </location>
</feature>
<evidence type="ECO:0000313" key="10">
    <source>
        <dbReference type="Proteomes" id="UP001055108"/>
    </source>
</evidence>
<evidence type="ECO:0000256" key="3">
    <source>
        <dbReference type="ARBA" id="ARBA00022679"/>
    </source>
</evidence>